<dbReference type="RefSeq" id="WP_050995377.1">
    <property type="nucleotide sequence ID" value="NZ_CP042374.1"/>
</dbReference>
<dbReference type="Proteomes" id="UP000321332">
    <property type="component" value="Chromosome"/>
</dbReference>
<reference evidence="1 2" key="1">
    <citation type="submission" date="2019-06" db="EMBL/GenBank/DDBJ databases">
        <title>Genome analyses of bacteria isolated from kimchi.</title>
        <authorList>
            <person name="Lee S."/>
            <person name="Ahn S."/>
            <person name="Roh S."/>
        </authorList>
    </citation>
    <scope>NUCLEOTIDE SEQUENCE [LARGE SCALE GENOMIC DNA]</scope>
    <source>
        <strain evidence="1 2">CBA3620</strain>
    </source>
</reference>
<protein>
    <submittedName>
        <fullName evidence="1">Peptidoglycan-binding protein</fullName>
    </submittedName>
</protein>
<sequence length="230" mass="25148">MLKRIVIMSATVTGLTLGVLGTHFTTDRQPTEASLLDTKIEVRAVDSLADMKTVQLMPQRQKNQVVTKNVSETAQVQNTNQAVTGSNDDLTVKDDELVNNATVPAEPKAEQAEVAEIATSTPSPVRAEANKAVPVATSEEKANQSTASASEPAADMQWLITRESHGDPHAQNGSYYGIGQLSENYYEKYVPGQDYRGNYGVQLLAMQKYIAERYGTVGNAITHWQANNWY</sequence>
<evidence type="ECO:0000313" key="2">
    <source>
        <dbReference type="Proteomes" id="UP000321332"/>
    </source>
</evidence>
<proteinExistence type="predicted"/>
<gene>
    <name evidence="1" type="ORF">FGL89_06730</name>
</gene>
<dbReference type="EMBL" id="CP042374">
    <property type="protein sequence ID" value="QEA34097.1"/>
    <property type="molecule type" value="Genomic_DNA"/>
</dbReference>
<organism evidence="1 2">
    <name type="scientific">Leuconostoc carnosum</name>
    <dbReference type="NCBI Taxonomy" id="1252"/>
    <lineage>
        <taxon>Bacteria</taxon>
        <taxon>Bacillati</taxon>
        <taxon>Bacillota</taxon>
        <taxon>Bacilli</taxon>
        <taxon>Lactobacillales</taxon>
        <taxon>Lactobacillaceae</taxon>
        <taxon>Leuconostoc</taxon>
    </lineage>
</organism>
<name>A0AAE6M2B4_LEUCA</name>
<dbReference type="AlphaFoldDB" id="A0AAE6M2B4"/>
<evidence type="ECO:0000313" key="1">
    <source>
        <dbReference type="EMBL" id="QEA34097.1"/>
    </source>
</evidence>
<accession>A0AAE6M2B4</accession>
<dbReference type="GeneID" id="61187440"/>